<dbReference type="SUPFAM" id="SSF103473">
    <property type="entry name" value="MFS general substrate transporter"/>
    <property type="match status" value="1"/>
</dbReference>
<feature type="transmembrane region" description="Helical" evidence="5">
    <location>
        <begin position="391"/>
        <end position="410"/>
    </location>
</feature>
<sequence length="539" mass="59050">MFSTEDGNDRQSFVCSFRFGLAILGFFIFLHNHMQRVSMSVAILCMVNQTAMRMLNDQQPMGSNLTDALRYSNATTDLFHNTSSNDVIESTCSGNRDQSSEVVEDGPFIWDRPTQGHVLGSYFYGYFIASFPFGLLAEKFGPKWPLFIAYSMGTVSTLLTPLAARISPYLLIALRILIGIGSGALFPCMHTMWSHWAPPMERSKLAGVNYAGTSRIIYIYGEKGCMAAAMVGLPLSGVLCKYGFSEGWDSIFYVIGSSSAVVIILWVIFASNSPAESTRVSNHEKRYILSSLKGQVSEERTEFGLPWKAVLSSRPVWAIIVSNFCSDWGLYTLLTNIPTFLSEVLQFNIQSNGVLSALPFVGLWINMNLSPVIADKLRSARILSTTATRKIFNSIGMLAPAVFLIGLGFVECEQAILGVALLTVCVTLSGCAYTGFLVNHMDIAPRYAGTLLGISNGIGAISGFVAPSVAAAITTGQTRVEWQMVFYISSAIYTFGAIIYVIFASGTIQSWACDQELNPEVLELRDKKPSENDRTANEC</sequence>
<dbReference type="InterPro" id="IPR020846">
    <property type="entry name" value="MFS_dom"/>
</dbReference>
<feature type="transmembrane region" description="Helical" evidence="5">
    <location>
        <begin position="119"/>
        <end position="137"/>
    </location>
</feature>
<evidence type="ECO:0000256" key="2">
    <source>
        <dbReference type="ARBA" id="ARBA00022692"/>
    </source>
</evidence>
<dbReference type="Proteomes" id="UP001208570">
    <property type="component" value="Unassembled WGS sequence"/>
</dbReference>
<dbReference type="GO" id="GO:0016020">
    <property type="term" value="C:membrane"/>
    <property type="evidence" value="ECO:0007669"/>
    <property type="project" value="UniProtKB-SubCell"/>
</dbReference>
<feature type="transmembrane region" description="Helical" evidence="5">
    <location>
        <begin position="144"/>
        <end position="163"/>
    </location>
</feature>
<feature type="transmembrane region" description="Helical" evidence="5">
    <location>
        <begin position="250"/>
        <end position="269"/>
    </location>
</feature>
<comment type="subcellular location">
    <subcellularLocation>
        <location evidence="1">Membrane</location>
        <topology evidence="1">Multi-pass membrane protein</topology>
    </subcellularLocation>
</comment>
<dbReference type="InterPro" id="IPR050382">
    <property type="entry name" value="MFS_Na/Anion_cotransporter"/>
</dbReference>
<feature type="transmembrane region" description="Helical" evidence="5">
    <location>
        <begin position="450"/>
        <end position="473"/>
    </location>
</feature>
<dbReference type="GO" id="GO:0022857">
    <property type="term" value="F:transmembrane transporter activity"/>
    <property type="evidence" value="ECO:0007669"/>
    <property type="project" value="InterPro"/>
</dbReference>
<comment type="caution">
    <text evidence="7">The sequence shown here is derived from an EMBL/GenBank/DDBJ whole genome shotgun (WGS) entry which is preliminary data.</text>
</comment>
<evidence type="ECO:0000313" key="7">
    <source>
        <dbReference type="EMBL" id="KAK2143014.1"/>
    </source>
</evidence>
<feature type="transmembrane region" description="Helical" evidence="5">
    <location>
        <begin position="416"/>
        <end position="438"/>
    </location>
</feature>
<dbReference type="EMBL" id="JAODUP010000887">
    <property type="protein sequence ID" value="KAK2143014.1"/>
    <property type="molecule type" value="Genomic_DNA"/>
</dbReference>
<keyword evidence="8" id="KW-1185">Reference proteome</keyword>
<dbReference type="InterPro" id="IPR036259">
    <property type="entry name" value="MFS_trans_sf"/>
</dbReference>
<keyword evidence="2 5" id="KW-0812">Transmembrane</keyword>
<evidence type="ECO:0000259" key="6">
    <source>
        <dbReference type="PROSITE" id="PS50850"/>
    </source>
</evidence>
<dbReference type="AlphaFoldDB" id="A0AAD9IYF3"/>
<proteinExistence type="predicted"/>
<evidence type="ECO:0000256" key="4">
    <source>
        <dbReference type="ARBA" id="ARBA00023136"/>
    </source>
</evidence>
<dbReference type="CDD" id="cd17318">
    <property type="entry name" value="MFS_SLC17"/>
    <property type="match status" value="1"/>
</dbReference>
<name>A0AAD9IYF3_9ANNE</name>
<evidence type="ECO:0000256" key="1">
    <source>
        <dbReference type="ARBA" id="ARBA00004141"/>
    </source>
</evidence>
<feature type="transmembrane region" description="Helical" evidence="5">
    <location>
        <begin position="169"/>
        <end position="193"/>
    </location>
</feature>
<gene>
    <name evidence="7" type="ORF">LSH36_887g02089</name>
</gene>
<organism evidence="7 8">
    <name type="scientific">Paralvinella palmiformis</name>
    <dbReference type="NCBI Taxonomy" id="53620"/>
    <lineage>
        <taxon>Eukaryota</taxon>
        <taxon>Metazoa</taxon>
        <taxon>Spiralia</taxon>
        <taxon>Lophotrochozoa</taxon>
        <taxon>Annelida</taxon>
        <taxon>Polychaeta</taxon>
        <taxon>Sedentaria</taxon>
        <taxon>Canalipalpata</taxon>
        <taxon>Terebellida</taxon>
        <taxon>Terebelliformia</taxon>
        <taxon>Alvinellidae</taxon>
        <taxon>Paralvinella</taxon>
    </lineage>
</organism>
<feature type="domain" description="Major facilitator superfamily (MFS) profile" evidence="6">
    <location>
        <begin position="37"/>
        <end position="508"/>
    </location>
</feature>
<dbReference type="PANTHER" id="PTHR11662:SF399">
    <property type="entry name" value="FI19708P1-RELATED"/>
    <property type="match status" value="1"/>
</dbReference>
<dbReference type="GO" id="GO:0006820">
    <property type="term" value="P:monoatomic anion transport"/>
    <property type="evidence" value="ECO:0007669"/>
    <property type="project" value="TreeGrafter"/>
</dbReference>
<dbReference type="Gene3D" id="1.20.1250.20">
    <property type="entry name" value="MFS general substrate transporter like domains"/>
    <property type="match status" value="2"/>
</dbReference>
<accession>A0AAD9IYF3</accession>
<evidence type="ECO:0000256" key="5">
    <source>
        <dbReference type="SAM" id="Phobius"/>
    </source>
</evidence>
<dbReference type="PROSITE" id="PS50850">
    <property type="entry name" value="MFS"/>
    <property type="match status" value="1"/>
</dbReference>
<keyword evidence="3 5" id="KW-1133">Transmembrane helix</keyword>
<evidence type="ECO:0000256" key="3">
    <source>
        <dbReference type="ARBA" id="ARBA00022989"/>
    </source>
</evidence>
<dbReference type="Pfam" id="PF07690">
    <property type="entry name" value="MFS_1"/>
    <property type="match status" value="1"/>
</dbReference>
<feature type="transmembrane region" description="Helical" evidence="5">
    <location>
        <begin position="12"/>
        <end position="30"/>
    </location>
</feature>
<dbReference type="FunFam" id="1.20.1250.20:FF:000532">
    <property type="entry name" value="SLC (SoLute Carrier) homolog"/>
    <property type="match status" value="1"/>
</dbReference>
<evidence type="ECO:0000313" key="8">
    <source>
        <dbReference type="Proteomes" id="UP001208570"/>
    </source>
</evidence>
<protein>
    <recommendedName>
        <fullName evidence="6">Major facilitator superfamily (MFS) profile domain-containing protein</fullName>
    </recommendedName>
</protein>
<reference evidence="7" key="1">
    <citation type="journal article" date="2023" name="Mol. Biol. Evol.">
        <title>Third-Generation Sequencing Reveals the Adaptive Role of the Epigenome in Three Deep-Sea Polychaetes.</title>
        <authorList>
            <person name="Perez M."/>
            <person name="Aroh O."/>
            <person name="Sun Y."/>
            <person name="Lan Y."/>
            <person name="Juniper S.K."/>
            <person name="Young C.R."/>
            <person name="Angers B."/>
            <person name="Qian P.Y."/>
        </authorList>
    </citation>
    <scope>NUCLEOTIDE SEQUENCE</scope>
    <source>
        <strain evidence="7">P08H-3</strain>
    </source>
</reference>
<feature type="transmembrane region" description="Helical" evidence="5">
    <location>
        <begin position="485"/>
        <end position="503"/>
    </location>
</feature>
<dbReference type="PANTHER" id="PTHR11662">
    <property type="entry name" value="SOLUTE CARRIER FAMILY 17"/>
    <property type="match status" value="1"/>
</dbReference>
<dbReference type="InterPro" id="IPR011701">
    <property type="entry name" value="MFS"/>
</dbReference>
<keyword evidence="4 5" id="KW-0472">Membrane</keyword>